<evidence type="ECO:0000313" key="2">
    <source>
        <dbReference type="EMBL" id="CAI9152550.1"/>
    </source>
</evidence>
<feature type="region of interest" description="Disordered" evidence="1">
    <location>
        <begin position="55"/>
        <end position="92"/>
    </location>
</feature>
<dbReference type="Proteomes" id="UP001176941">
    <property type="component" value="Chromosome 1"/>
</dbReference>
<organism evidence="2 3">
    <name type="scientific">Rangifer tarandus platyrhynchus</name>
    <name type="common">Svalbard reindeer</name>
    <dbReference type="NCBI Taxonomy" id="3082113"/>
    <lineage>
        <taxon>Eukaryota</taxon>
        <taxon>Metazoa</taxon>
        <taxon>Chordata</taxon>
        <taxon>Craniata</taxon>
        <taxon>Vertebrata</taxon>
        <taxon>Euteleostomi</taxon>
        <taxon>Mammalia</taxon>
        <taxon>Eutheria</taxon>
        <taxon>Laurasiatheria</taxon>
        <taxon>Artiodactyla</taxon>
        <taxon>Ruminantia</taxon>
        <taxon>Pecora</taxon>
        <taxon>Cervidae</taxon>
        <taxon>Odocoileinae</taxon>
        <taxon>Rangifer</taxon>
    </lineage>
</organism>
<reference evidence="2" key="1">
    <citation type="submission" date="2023-04" db="EMBL/GenBank/DDBJ databases">
        <authorList>
            <consortium name="ELIXIR-Norway"/>
        </authorList>
    </citation>
    <scope>NUCLEOTIDE SEQUENCE [LARGE SCALE GENOMIC DNA]</scope>
</reference>
<sequence>MAGKGWSCAGVGSLGRLGPGIEVQEARPLRNRVCWYRADLEVAVVSRLFGRARKPLASSSAHPFSRNPKQRPPGDVRIRRLAGVGHIADRGT</sequence>
<evidence type="ECO:0000256" key="1">
    <source>
        <dbReference type="SAM" id="MobiDB-lite"/>
    </source>
</evidence>
<protein>
    <submittedName>
        <fullName evidence="2">Uncharacterized protein</fullName>
    </submittedName>
</protein>
<dbReference type="EMBL" id="OX459937">
    <property type="protein sequence ID" value="CAI9152550.1"/>
    <property type="molecule type" value="Genomic_DNA"/>
</dbReference>
<accession>A0ABN8XT89</accession>
<gene>
    <name evidence="2" type="ORF">MRATA1EN1_LOCUS1512</name>
</gene>
<proteinExistence type="predicted"/>
<keyword evidence="3" id="KW-1185">Reference proteome</keyword>
<evidence type="ECO:0000313" key="3">
    <source>
        <dbReference type="Proteomes" id="UP001176941"/>
    </source>
</evidence>
<name>A0ABN8XT89_RANTA</name>